<keyword evidence="2" id="KW-0812">Transmembrane</keyword>
<evidence type="ECO:0000313" key="4">
    <source>
        <dbReference type="EMBL" id="GLV57328.1"/>
    </source>
</evidence>
<proteinExistence type="predicted"/>
<protein>
    <recommendedName>
        <fullName evidence="3">Peptidase C51 domain-containing protein</fullName>
    </recommendedName>
</protein>
<keyword evidence="2" id="KW-0472">Membrane</keyword>
<dbReference type="Proteomes" id="UP001344906">
    <property type="component" value="Unassembled WGS sequence"/>
</dbReference>
<evidence type="ECO:0000256" key="1">
    <source>
        <dbReference type="SAM" id="MobiDB-lite"/>
    </source>
</evidence>
<dbReference type="Gene3D" id="3.90.1720.10">
    <property type="entry name" value="endopeptidase domain like (from Nostoc punctiforme)"/>
    <property type="match status" value="1"/>
</dbReference>
<comment type="caution">
    <text evidence="4">The sequence shown here is derived from an EMBL/GenBank/DDBJ whole genome shotgun (WGS) entry which is preliminary data.</text>
</comment>
<feature type="region of interest" description="Disordered" evidence="1">
    <location>
        <begin position="1"/>
        <end position="28"/>
    </location>
</feature>
<keyword evidence="2" id="KW-1133">Transmembrane helix</keyword>
<feature type="domain" description="Peptidase C51" evidence="3">
    <location>
        <begin position="211"/>
        <end position="337"/>
    </location>
</feature>
<feature type="compositionally biased region" description="Low complexity" evidence="1">
    <location>
        <begin position="183"/>
        <end position="215"/>
    </location>
</feature>
<name>A0ABQ6FUK6_9CHLR</name>
<dbReference type="SUPFAM" id="SSF54001">
    <property type="entry name" value="Cysteine proteinases"/>
    <property type="match status" value="1"/>
</dbReference>
<gene>
    <name evidence="4" type="ORF">KDH_41640</name>
</gene>
<dbReference type="Pfam" id="PF05257">
    <property type="entry name" value="CHAP"/>
    <property type="match status" value="1"/>
</dbReference>
<feature type="region of interest" description="Disordered" evidence="1">
    <location>
        <begin position="56"/>
        <end position="85"/>
    </location>
</feature>
<evidence type="ECO:0000256" key="2">
    <source>
        <dbReference type="SAM" id="Phobius"/>
    </source>
</evidence>
<evidence type="ECO:0000259" key="3">
    <source>
        <dbReference type="PROSITE" id="PS50911"/>
    </source>
</evidence>
<feature type="region of interest" description="Disordered" evidence="1">
    <location>
        <begin position="178"/>
        <end position="215"/>
    </location>
</feature>
<dbReference type="RefSeq" id="WP_338253252.1">
    <property type="nucleotide sequence ID" value="NZ_BSRI01000002.1"/>
</dbReference>
<reference evidence="4 5" key="1">
    <citation type="submission" date="2023-02" db="EMBL/GenBank/DDBJ databases">
        <title>Dictyobacter halimunensis sp. nov., a new member of the class Ktedonobacteria from forest soil in a geothermal area.</title>
        <authorList>
            <person name="Rachmania M.K."/>
            <person name="Ningsih F."/>
            <person name="Sakai Y."/>
            <person name="Yabe S."/>
            <person name="Yokota A."/>
            <person name="Sjamsuridzal W."/>
        </authorList>
    </citation>
    <scope>NUCLEOTIDE SEQUENCE [LARGE SCALE GENOMIC DNA]</scope>
    <source>
        <strain evidence="4 5">S3.2.2.5</strain>
    </source>
</reference>
<feature type="compositionally biased region" description="Polar residues" evidence="1">
    <location>
        <begin position="56"/>
        <end position="66"/>
    </location>
</feature>
<organism evidence="4 5">
    <name type="scientific">Dictyobacter halimunensis</name>
    <dbReference type="NCBI Taxonomy" id="3026934"/>
    <lineage>
        <taxon>Bacteria</taxon>
        <taxon>Bacillati</taxon>
        <taxon>Chloroflexota</taxon>
        <taxon>Ktedonobacteria</taxon>
        <taxon>Ktedonobacterales</taxon>
        <taxon>Dictyobacteraceae</taxon>
        <taxon>Dictyobacter</taxon>
    </lineage>
</organism>
<feature type="compositionally biased region" description="Polar residues" evidence="1">
    <location>
        <begin position="1"/>
        <end position="24"/>
    </location>
</feature>
<dbReference type="InterPro" id="IPR007921">
    <property type="entry name" value="CHAP_dom"/>
</dbReference>
<keyword evidence="5" id="KW-1185">Reference proteome</keyword>
<dbReference type="PROSITE" id="PS50911">
    <property type="entry name" value="CHAP"/>
    <property type="match status" value="1"/>
</dbReference>
<evidence type="ECO:0000313" key="5">
    <source>
        <dbReference type="Proteomes" id="UP001344906"/>
    </source>
</evidence>
<dbReference type="InterPro" id="IPR038765">
    <property type="entry name" value="Papain-like_cys_pep_sf"/>
</dbReference>
<accession>A0ABQ6FUK6</accession>
<dbReference type="EMBL" id="BSRI01000002">
    <property type="protein sequence ID" value="GLV57328.1"/>
    <property type="molecule type" value="Genomic_DNA"/>
</dbReference>
<feature type="transmembrane region" description="Helical" evidence="2">
    <location>
        <begin position="91"/>
        <end position="113"/>
    </location>
</feature>
<sequence length="339" mass="35000">MFSNEHTATSSDVEQLDFGTSSQPEGGVAISQAPAEQLPVAVKGTQGTEVQPVAVSSANKELTSPQRGPIFIPGTGKKSSGTLRPPTGRKAVVNIGATVALVAVIIGALAAVIPVSSGLANGWGNIFHQNSNTVASQQNNTALIAAQAATATAVTQDGFEYNGAGGKYSFAGVQNNFTLPDGTQTNQQPTTPQQPVQQQPVQQTGTTSTGTTNGISSSTGTIADSSFVNPFTPGQCTYWADYEYHHLTGYAVTWSGNASAWASGAAAAGWVVSSQPHVPSIIVLQPGTQYAGWAGHVAVVEKINADGSVATTNWNVVGWGVFSWNTYQPGPGVSFIWHP</sequence>